<name>A0A1H0ZCH4_9LACT</name>
<dbReference type="PANTHER" id="PTHR10285">
    <property type="entry name" value="URIDINE KINASE"/>
    <property type="match status" value="1"/>
</dbReference>
<keyword evidence="2" id="KW-0418">Kinase</keyword>
<dbReference type="InterPro" id="IPR006083">
    <property type="entry name" value="PRK/URK"/>
</dbReference>
<reference evidence="3" key="1">
    <citation type="submission" date="2016-10" db="EMBL/GenBank/DDBJ databases">
        <authorList>
            <person name="Varghese N."/>
            <person name="Submissions S."/>
        </authorList>
    </citation>
    <scope>NUCLEOTIDE SEQUENCE [LARGE SCALE GENOMIC DNA]</scope>
    <source>
        <strain evidence="3">MPL-11</strain>
    </source>
</reference>
<dbReference type="AlphaFoldDB" id="A0A1H0ZCH4"/>
<dbReference type="RefSeq" id="WP_035020411.1">
    <property type="nucleotide sequence ID" value="NZ_CP084916.1"/>
</dbReference>
<evidence type="ECO:0000259" key="1">
    <source>
        <dbReference type="Pfam" id="PF00485"/>
    </source>
</evidence>
<dbReference type="EMBL" id="FNJW01000008">
    <property type="protein sequence ID" value="SDQ25185.1"/>
    <property type="molecule type" value="Genomic_DNA"/>
</dbReference>
<dbReference type="SUPFAM" id="SSF52540">
    <property type="entry name" value="P-loop containing nucleoside triphosphate hydrolases"/>
    <property type="match status" value="1"/>
</dbReference>
<evidence type="ECO:0000313" key="3">
    <source>
        <dbReference type="Proteomes" id="UP000199481"/>
    </source>
</evidence>
<accession>A0A1H0ZCH4</accession>
<dbReference type="OrthoDB" id="2388275at2"/>
<proteinExistence type="predicted"/>
<evidence type="ECO:0000313" key="2">
    <source>
        <dbReference type="EMBL" id="SDQ25185.1"/>
    </source>
</evidence>
<dbReference type="GO" id="GO:0005524">
    <property type="term" value="F:ATP binding"/>
    <property type="evidence" value="ECO:0007669"/>
    <property type="project" value="InterPro"/>
</dbReference>
<dbReference type="InterPro" id="IPR027417">
    <property type="entry name" value="P-loop_NTPase"/>
</dbReference>
<protein>
    <submittedName>
        <fullName evidence="2">Uridine kinase</fullName>
    </submittedName>
</protein>
<sequence>MKLLVEEIINWINKSDRPVIIGISGHGAAGKTTFSTKLAQLIGLNEVSYLNTDPYIVPSQLRKYAMISYPYQHKSYHSKMTACHPDAHHTPSLERDIRMVKSGLDFYTIDTVYQKSELISPKKVTIIEGMSVAFIDPKLMDLKIYFYTDDETELVRRVGRDILERGTDITALSQSHEQRRIQYVLFMHPFSQNFDIIIKNSNEEVCIEKNLFTKLVKPSGN</sequence>
<dbReference type="Proteomes" id="UP000199481">
    <property type="component" value="Unassembled WGS sequence"/>
</dbReference>
<dbReference type="Pfam" id="PF00485">
    <property type="entry name" value="PRK"/>
    <property type="match status" value="1"/>
</dbReference>
<feature type="domain" description="Phosphoribulokinase/uridine kinase" evidence="1">
    <location>
        <begin position="20"/>
        <end position="201"/>
    </location>
</feature>
<keyword evidence="3" id="KW-1185">Reference proteome</keyword>
<dbReference type="Gene3D" id="3.40.50.300">
    <property type="entry name" value="P-loop containing nucleotide triphosphate hydrolases"/>
    <property type="match status" value="1"/>
</dbReference>
<dbReference type="PRINTS" id="PR00988">
    <property type="entry name" value="URIDINKINASE"/>
</dbReference>
<dbReference type="GO" id="GO:0016301">
    <property type="term" value="F:kinase activity"/>
    <property type="evidence" value="ECO:0007669"/>
    <property type="project" value="UniProtKB-KW"/>
</dbReference>
<gene>
    <name evidence="2" type="ORF">SAMN04487752_1445</name>
</gene>
<organism evidence="2 3">
    <name type="scientific">Carnobacterium viridans</name>
    <dbReference type="NCBI Taxonomy" id="174587"/>
    <lineage>
        <taxon>Bacteria</taxon>
        <taxon>Bacillati</taxon>
        <taxon>Bacillota</taxon>
        <taxon>Bacilli</taxon>
        <taxon>Lactobacillales</taxon>
        <taxon>Carnobacteriaceae</taxon>
        <taxon>Carnobacterium</taxon>
    </lineage>
</organism>
<keyword evidence="2" id="KW-0808">Transferase</keyword>